<proteinExistence type="predicted"/>
<sequence>MTEETKTSRTLFKASLAAVALLGVGVAAGAAAIKVSGPSIEMAPIKPMAISGLTDSTNVITLRGKVAEVYGPMFVMQDGSGKALIDGGRRHGMLGMSSNSPVATGAMVTIQGRFHDGIVHASFLIGADGKVTELGGPPHGPRGTAHDGPDRGPEGRDGPPPPPPADGSAPPAPAAQSPVTPAAIGNRAG</sequence>
<feature type="region of interest" description="Disordered" evidence="1">
    <location>
        <begin position="130"/>
        <end position="189"/>
    </location>
</feature>
<organism evidence="2 3">
    <name type="scientific">Sphingomonas alpina</name>
    <dbReference type="NCBI Taxonomy" id="653931"/>
    <lineage>
        <taxon>Bacteria</taxon>
        <taxon>Pseudomonadati</taxon>
        <taxon>Pseudomonadota</taxon>
        <taxon>Alphaproteobacteria</taxon>
        <taxon>Sphingomonadales</taxon>
        <taxon>Sphingomonadaceae</taxon>
        <taxon>Sphingomonas</taxon>
    </lineage>
</organism>
<dbReference type="AlphaFoldDB" id="A0A7H0LEJ2"/>
<protein>
    <submittedName>
        <fullName evidence="2">Uncharacterized protein</fullName>
    </submittedName>
</protein>
<dbReference type="EMBL" id="CP061038">
    <property type="protein sequence ID" value="QNQ08095.1"/>
    <property type="molecule type" value="Genomic_DNA"/>
</dbReference>
<dbReference type="SUPFAM" id="SSF101756">
    <property type="entry name" value="Hypothetical protein YgiW"/>
    <property type="match status" value="1"/>
</dbReference>
<accession>A0A7H0LEJ2</accession>
<evidence type="ECO:0000313" key="2">
    <source>
        <dbReference type="EMBL" id="QNQ08095.1"/>
    </source>
</evidence>
<feature type="compositionally biased region" description="Pro residues" evidence="1">
    <location>
        <begin position="158"/>
        <end position="173"/>
    </location>
</feature>
<dbReference type="RefSeq" id="WP_187760425.1">
    <property type="nucleotide sequence ID" value="NZ_CP061038.1"/>
</dbReference>
<feature type="compositionally biased region" description="Basic and acidic residues" evidence="1">
    <location>
        <begin position="144"/>
        <end position="157"/>
    </location>
</feature>
<name>A0A7H0LEJ2_9SPHN</name>
<evidence type="ECO:0000313" key="3">
    <source>
        <dbReference type="Proteomes" id="UP000516148"/>
    </source>
</evidence>
<dbReference type="InterPro" id="IPR036700">
    <property type="entry name" value="BOBF_sf"/>
</dbReference>
<dbReference type="KEGG" id="spap:H3Z74_15100"/>
<keyword evidence="3" id="KW-1185">Reference proteome</keyword>
<gene>
    <name evidence="2" type="ORF">H3Z74_15100</name>
</gene>
<dbReference type="Proteomes" id="UP000516148">
    <property type="component" value="Chromosome"/>
</dbReference>
<reference evidence="2 3" key="1">
    <citation type="submission" date="2020-09" db="EMBL/GenBank/DDBJ databases">
        <title>Sphingomonas sp., a new species isolated from pork steak.</title>
        <authorList>
            <person name="Heidler von Heilborn D."/>
        </authorList>
    </citation>
    <scope>NUCLEOTIDE SEQUENCE [LARGE SCALE GENOMIC DNA]</scope>
    <source>
        <strain evidence="3">S8-3T</strain>
    </source>
</reference>
<feature type="compositionally biased region" description="Low complexity" evidence="1">
    <location>
        <begin position="174"/>
        <end position="183"/>
    </location>
</feature>
<evidence type="ECO:0000256" key="1">
    <source>
        <dbReference type="SAM" id="MobiDB-lite"/>
    </source>
</evidence>